<dbReference type="Proteomes" id="UP000033647">
    <property type="component" value="Unassembled WGS sequence"/>
</dbReference>
<evidence type="ECO:0000259" key="5">
    <source>
        <dbReference type="SMART" id="SM00822"/>
    </source>
</evidence>
<evidence type="ECO:0000256" key="3">
    <source>
        <dbReference type="ARBA" id="ARBA00023002"/>
    </source>
</evidence>
<dbReference type="PRINTS" id="PR00081">
    <property type="entry name" value="GDHRDH"/>
</dbReference>
<proteinExistence type="inferred from homology"/>
<dbReference type="PROSITE" id="PS00061">
    <property type="entry name" value="ADH_SHORT"/>
    <property type="match status" value="1"/>
</dbReference>
<dbReference type="STRING" id="1047168.A0A0F4GJ54"/>
<dbReference type="PRINTS" id="PR00080">
    <property type="entry name" value="SDRFAMILY"/>
</dbReference>
<dbReference type="InterPro" id="IPR036291">
    <property type="entry name" value="NAD(P)-bd_dom_sf"/>
</dbReference>
<evidence type="ECO:0000256" key="2">
    <source>
        <dbReference type="ARBA" id="ARBA00022857"/>
    </source>
</evidence>
<dbReference type="SUPFAM" id="SSF51735">
    <property type="entry name" value="NAD(P)-binding Rossmann-fold domains"/>
    <property type="match status" value="1"/>
</dbReference>
<dbReference type="InterPro" id="IPR020904">
    <property type="entry name" value="Sc_DH/Rdtase_CS"/>
</dbReference>
<dbReference type="FunFam" id="3.40.50.720:FF:000084">
    <property type="entry name" value="Short-chain dehydrogenase reductase"/>
    <property type="match status" value="1"/>
</dbReference>
<gene>
    <name evidence="6" type="ORF">TI39_contig562g00021</name>
</gene>
<evidence type="ECO:0000256" key="1">
    <source>
        <dbReference type="ARBA" id="ARBA00006484"/>
    </source>
</evidence>
<dbReference type="InterPro" id="IPR002347">
    <property type="entry name" value="SDR_fam"/>
</dbReference>
<protein>
    <submittedName>
        <fullName evidence="6">Short-chain dehydrogenase like protein</fullName>
    </submittedName>
</protein>
<evidence type="ECO:0000313" key="6">
    <source>
        <dbReference type="EMBL" id="KJX97097.1"/>
    </source>
</evidence>
<keyword evidence="2" id="KW-0521">NADP</keyword>
<dbReference type="CDD" id="cd05233">
    <property type="entry name" value="SDR_c"/>
    <property type="match status" value="1"/>
</dbReference>
<dbReference type="Gene3D" id="3.40.50.720">
    <property type="entry name" value="NAD(P)-binding Rossmann-like Domain"/>
    <property type="match status" value="1"/>
</dbReference>
<comment type="similarity">
    <text evidence="1">Belongs to the short-chain dehydrogenases/reductases (SDR) family.</text>
</comment>
<dbReference type="SMART" id="SM00822">
    <property type="entry name" value="PKS_KR"/>
    <property type="match status" value="1"/>
</dbReference>
<dbReference type="OrthoDB" id="1669814at2759"/>
<dbReference type="Pfam" id="PF13561">
    <property type="entry name" value="adh_short_C2"/>
    <property type="match status" value="1"/>
</dbReference>
<reference evidence="6 7" key="1">
    <citation type="submission" date="2015-03" db="EMBL/GenBank/DDBJ databases">
        <title>RNA-seq based gene annotation and comparative genomics of four Zymoseptoria species reveal species-specific pathogenicity related genes and transposable element activity.</title>
        <authorList>
            <person name="Grandaubert J."/>
            <person name="Bhattacharyya A."/>
            <person name="Stukenbrock E.H."/>
        </authorList>
    </citation>
    <scope>NUCLEOTIDE SEQUENCE [LARGE SCALE GENOMIC DNA]</scope>
    <source>
        <strain evidence="6 7">Zb18110</strain>
    </source>
</reference>
<dbReference type="GO" id="GO:0016491">
    <property type="term" value="F:oxidoreductase activity"/>
    <property type="evidence" value="ECO:0007669"/>
    <property type="project" value="UniProtKB-KW"/>
</dbReference>
<dbReference type="PANTHER" id="PTHR24321:SF8">
    <property type="entry name" value="ESTRADIOL 17-BETA-DEHYDROGENASE 8-RELATED"/>
    <property type="match status" value="1"/>
</dbReference>
<sequence length="245" mass="25358">MSTTRFANKVVLITGAASGIGRSTAIKLASQGAALAISDINEAGLAETNTLCGGHHLTSLLDVASSQVCDAFVAEVVQKLGRLDMVFNCAGVNPTAFALTDTTDAYWDKLVDTNLKGTYNVTRASIPHLPKGGSIVNVSSTMGVTAAAEYAIYCATKWAIVGFTKAMALELGPKGIRVNAVAPGYINTPTNAGVVAGPAAVKAQEERIALGRMGTPEEVADVVAFLFSEEARYMTGSIVDITGGR</sequence>
<dbReference type="AlphaFoldDB" id="A0A0F4GJ54"/>
<evidence type="ECO:0000256" key="4">
    <source>
        <dbReference type="ARBA" id="ARBA00023027"/>
    </source>
</evidence>
<dbReference type="PANTHER" id="PTHR24321">
    <property type="entry name" value="DEHYDROGENASES, SHORT CHAIN"/>
    <property type="match status" value="1"/>
</dbReference>
<dbReference type="InterPro" id="IPR057326">
    <property type="entry name" value="KR_dom"/>
</dbReference>
<dbReference type="EMBL" id="LAFY01000554">
    <property type="protein sequence ID" value="KJX97097.1"/>
    <property type="molecule type" value="Genomic_DNA"/>
</dbReference>
<comment type="caution">
    <text evidence="6">The sequence shown here is derived from an EMBL/GenBank/DDBJ whole genome shotgun (WGS) entry which is preliminary data.</text>
</comment>
<keyword evidence="4" id="KW-0520">NAD</keyword>
<organism evidence="6 7">
    <name type="scientific">Zymoseptoria brevis</name>
    <dbReference type="NCBI Taxonomy" id="1047168"/>
    <lineage>
        <taxon>Eukaryota</taxon>
        <taxon>Fungi</taxon>
        <taxon>Dikarya</taxon>
        <taxon>Ascomycota</taxon>
        <taxon>Pezizomycotina</taxon>
        <taxon>Dothideomycetes</taxon>
        <taxon>Dothideomycetidae</taxon>
        <taxon>Mycosphaerellales</taxon>
        <taxon>Mycosphaerellaceae</taxon>
        <taxon>Zymoseptoria</taxon>
    </lineage>
</organism>
<accession>A0A0F4GJ54</accession>
<keyword evidence="7" id="KW-1185">Reference proteome</keyword>
<name>A0A0F4GJ54_9PEZI</name>
<feature type="domain" description="Ketoreductase" evidence="5">
    <location>
        <begin position="9"/>
        <end position="184"/>
    </location>
</feature>
<keyword evidence="3" id="KW-0560">Oxidoreductase</keyword>
<evidence type="ECO:0000313" key="7">
    <source>
        <dbReference type="Proteomes" id="UP000033647"/>
    </source>
</evidence>